<name>W9R1Z6_9ROSA</name>
<organism evidence="1 2">
    <name type="scientific">Morus notabilis</name>
    <dbReference type="NCBI Taxonomy" id="981085"/>
    <lineage>
        <taxon>Eukaryota</taxon>
        <taxon>Viridiplantae</taxon>
        <taxon>Streptophyta</taxon>
        <taxon>Embryophyta</taxon>
        <taxon>Tracheophyta</taxon>
        <taxon>Spermatophyta</taxon>
        <taxon>Magnoliopsida</taxon>
        <taxon>eudicotyledons</taxon>
        <taxon>Gunneridae</taxon>
        <taxon>Pentapetalae</taxon>
        <taxon>rosids</taxon>
        <taxon>fabids</taxon>
        <taxon>Rosales</taxon>
        <taxon>Moraceae</taxon>
        <taxon>Moreae</taxon>
        <taxon>Morus</taxon>
    </lineage>
</organism>
<dbReference type="AlphaFoldDB" id="W9R1Z6"/>
<sequence>MAQYQSSLPNKAYRNTLPMTPTQQWQCVKQQIQIKKPPVFNSSETLNLYSFPVVAAALYVRRNAAK</sequence>
<proteinExistence type="predicted"/>
<dbReference type="EMBL" id="KE344179">
    <property type="protein sequence ID" value="EXB54383.1"/>
    <property type="molecule type" value="Genomic_DNA"/>
</dbReference>
<evidence type="ECO:0000313" key="1">
    <source>
        <dbReference type="EMBL" id="EXB54383.1"/>
    </source>
</evidence>
<protein>
    <submittedName>
        <fullName evidence="1">Uncharacterized protein</fullName>
    </submittedName>
</protein>
<keyword evidence="2" id="KW-1185">Reference proteome</keyword>
<accession>W9R1Z6</accession>
<gene>
    <name evidence="1" type="ORF">L484_011045</name>
</gene>
<reference evidence="2" key="1">
    <citation type="submission" date="2013-01" db="EMBL/GenBank/DDBJ databases">
        <title>Draft Genome Sequence of a Mulberry Tree, Morus notabilis C.K. Schneid.</title>
        <authorList>
            <person name="He N."/>
            <person name="Zhao S."/>
        </authorList>
    </citation>
    <scope>NUCLEOTIDE SEQUENCE</scope>
</reference>
<dbReference type="Proteomes" id="UP000030645">
    <property type="component" value="Unassembled WGS sequence"/>
</dbReference>
<evidence type="ECO:0000313" key="2">
    <source>
        <dbReference type="Proteomes" id="UP000030645"/>
    </source>
</evidence>